<reference evidence="8 9" key="1">
    <citation type="submission" date="2016-01" db="EMBL/GenBank/DDBJ databases">
        <title>Genome sequence of Oerskovia enterophila VJag, an agar and cellulose degrading bacterium.</title>
        <authorList>
            <person name="Poehlein A."/>
            <person name="Jag V."/>
            <person name="Bengelsdorf F."/>
            <person name="Duerre P."/>
            <person name="Daniel R."/>
        </authorList>
    </citation>
    <scope>NUCLEOTIDE SEQUENCE [LARGE SCALE GENOMIC DNA]</scope>
    <source>
        <strain evidence="8 9">VJag</strain>
    </source>
</reference>
<dbReference type="SUPFAM" id="SSF52172">
    <property type="entry name" value="CheY-like"/>
    <property type="match status" value="1"/>
</dbReference>
<dbReference type="Pfam" id="PF00196">
    <property type="entry name" value="GerE"/>
    <property type="match status" value="1"/>
</dbReference>
<accession>A0A163T7L5</accession>
<keyword evidence="2" id="KW-0805">Transcription regulation</keyword>
<dbReference type="PANTHER" id="PTHR43214">
    <property type="entry name" value="TWO-COMPONENT RESPONSE REGULATOR"/>
    <property type="match status" value="1"/>
</dbReference>
<feature type="domain" description="HTH luxR-type" evidence="6">
    <location>
        <begin position="194"/>
        <end position="259"/>
    </location>
</feature>
<dbReference type="InterPro" id="IPR058245">
    <property type="entry name" value="NreC/VraR/RcsB-like_REC"/>
</dbReference>
<dbReference type="PRINTS" id="PR00038">
    <property type="entry name" value="HTHLUXR"/>
</dbReference>
<proteinExistence type="predicted"/>
<evidence type="ECO:0000313" key="8">
    <source>
        <dbReference type="EMBL" id="KZM37199.1"/>
    </source>
</evidence>
<dbReference type="AlphaFoldDB" id="A0A163T7L5"/>
<dbReference type="SUPFAM" id="SSF46894">
    <property type="entry name" value="C-terminal effector domain of the bipartite response regulators"/>
    <property type="match status" value="1"/>
</dbReference>
<dbReference type="InterPro" id="IPR011006">
    <property type="entry name" value="CheY-like_superfamily"/>
</dbReference>
<dbReference type="PANTHER" id="PTHR43214:SF24">
    <property type="entry name" value="TRANSCRIPTIONAL REGULATORY PROTEIN NARL-RELATED"/>
    <property type="match status" value="1"/>
</dbReference>
<dbReference type="Pfam" id="PF00072">
    <property type="entry name" value="Response_reg"/>
    <property type="match status" value="1"/>
</dbReference>
<name>A0A163T7L5_9CELL</name>
<dbReference type="InterPro" id="IPR039420">
    <property type="entry name" value="WalR-like"/>
</dbReference>
<evidence type="ECO:0000256" key="5">
    <source>
        <dbReference type="PROSITE-ProRule" id="PRU00169"/>
    </source>
</evidence>
<dbReference type="GO" id="GO:0000160">
    <property type="term" value="P:phosphorelay signal transduction system"/>
    <property type="evidence" value="ECO:0007669"/>
    <property type="project" value="InterPro"/>
</dbReference>
<keyword evidence="1 5" id="KW-0597">Phosphoprotein</keyword>
<gene>
    <name evidence="8" type="primary">degU_1</name>
    <name evidence="8" type="ORF">OJAG_00970</name>
</gene>
<dbReference type="RefSeq" id="WP_082848589.1">
    <property type="nucleotide sequence ID" value="NZ_LRIE01000021.1"/>
</dbReference>
<dbReference type="PROSITE" id="PS00622">
    <property type="entry name" value="HTH_LUXR_1"/>
    <property type="match status" value="1"/>
</dbReference>
<dbReference type="PROSITE" id="PS50110">
    <property type="entry name" value="RESPONSE_REGULATORY"/>
    <property type="match status" value="1"/>
</dbReference>
<dbReference type="PATRIC" id="fig|43678.3.peg.108"/>
<evidence type="ECO:0000256" key="3">
    <source>
        <dbReference type="ARBA" id="ARBA00023125"/>
    </source>
</evidence>
<evidence type="ECO:0000256" key="4">
    <source>
        <dbReference type="ARBA" id="ARBA00023163"/>
    </source>
</evidence>
<dbReference type="Gene3D" id="3.40.50.2300">
    <property type="match status" value="1"/>
</dbReference>
<dbReference type="OrthoDB" id="9808843at2"/>
<feature type="modified residue" description="4-aspartylphosphate" evidence="5">
    <location>
        <position position="91"/>
    </location>
</feature>
<dbReference type="EMBL" id="LRIE01000021">
    <property type="protein sequence ID" value="KZM37199.1"/>
    <property type="molecule type" value="Genomic_DNA"/>
</dbReference>
<dbReference type="PROSITE" id="PS50043">
    <property type="entry name" value="HTH_LUXR_2"/>
    <property type="match status" value="1"/>
</dbReference>
<dbReference type="InterPro" id="IPR016032">
    <property type="entry name" value="Sig_transdc_resp-reg_C-effctor"/>
</dbReference>
<dbReference type="CDD" id="cd06170">
    <property type="entry name" value="LuxR_C_like"/>
    <property type="match status" value="1"/>
</dbReference>
<dbReference type="Proteomes" id="UP000076447">
    <property type="component" value="Unassembled WGS sequence"/>
</dbReference>
<evidence type="ECO:0000259" key="7">
    <source>
        <dbReference type="PROSITE" id="PS50110"/>
    </source>
</evidence>
<organism evidence="8 9">
    <name type="scientific">Oerskovia enterophila</name>
    <dbReference type="NCBI Taxonomy" id="43678"/>
    <lineage>
        <taxon>Bacteria</taxon>
        <taxon>Bacillati</taxon>
        <taxon>Actinomycetota</taxon>
        <taxon>Actinomycetes</taxon>
        <taxon>Micrococcales</taxon>
        <taxon>Cellulomonadaceae</taxon>
        <taxon>Oerskovia</taxon>
    </lineage>
</organism>
<dbReference type="InterPro" id="IPR000792">
    <property type="entry name" value="Tscrpt_reg_LuxR_C"/>
</dbReference>
<dbReference type="SMART" id="SM00421">
    <property type="entry name" value="HTH_LUXR"/>
    <property type="match status" value="1"/>
</dbReference>
<dbReference type="GO" id="GO:0003677">
    <property type="term" value="F:DNA binding"/>
    <property type="evidence" value="ECO:0007669"/>
    <property type="project" value="UniProtKB-KW"/>
</dbReference>
<evidence type="ECO:0000256" key="1">
    <source>
        <dbReference type="ARBA" id="ARBA00022553"/>
    </source>
</evidence>
<protein>
    <submittedName>
        <fullName evidence="8">Transcriptional regulatory protein DegU</fullName>
    </submittedName>
</protein>
<dbReference type="InterPro" id="IPR001789">
    <property type="entry name" value="Sig_transdc_resp-reg_receiver"/>
</dbReference>
<evidence type="ECO:0000259" key="6">
    <source>
        <dbReference type="PROSITE" id="PS50043"/>
    </source>
</evidence>
<keyword evidence="3" id="KW-0238">DNA-binding</keyword>
<evidence type="ECO:0000313" key="9">
    <source>
        <dbReference type="Proteomes" id="UP000076447"/>
    </source>
</evidence>
<dbReference type="SMART" id="SM00448">
    <property type="entry name" value="REC"/>
    <property type="match status" value="1"/>
</dbReference>
<dbReference type="STRING" id="43678.OJAG_00970"/>
<sequence length="265" mass="28068">MTHSPVPSPLPDGPAPLGRAPGPVPLHVVAESRPFSEPVRVVVVDDQATIRLGLRMILDNEPDITVVGEAADGVQGVRMARALLPDVVLMDVRMPHLNGIDAAAQISADPALAGVRTLVLTTFDDDEYVYGALRAGAAGFLLKDADPESLVSAVHRVRAGDSLLDPGVTRRIIERYVELSDWHAGSGVASAPGGASGLELATPREREVLLAVARGLSNKEIGDELFLSEATVKSHVRSLLTKVGLTNRVQLVILAYEAEVVRPGR</sequence>
<dbReference type="CDD" id="cd17535">
    <property type="entry name" value="REC_NarL-like"/>
    <property type="match status" value="1"/>
</dbReference>
<comment type="caution">
    <text evidence="8">The sequence shown here is derived from an EMBL/GenBank/DDBJ whole genome shotgun (WGS) entry which is preliminary data.</text>
</comment>
<feature type="domain" description="Response regulatory" evidence="7">
    <location>
        <begin position="40"/>
        <end position="158"/>
    </location>
</feature>
<keyword evidence="4" id="KW-0804">Transcription</keyword>
<dbReference type="GO" id="GO:0006355">
    <property type="term" value="P:regulation of DNA-templated transcription"/>
    <property type="evidence" value="ECO:0007669"/>
    <property type="project" value="InterPro"/>
</dbReference>
<evidence type="ECO:0000256" key="2">
    <source>
        <dbReference type="ARBA" id="ARBA00023015"/>
    </source>
</evidence>